<dbReference type="PANTHER" id="PTHR30055">
    <property type="entry name" value="HTH-TYPE TRANSCRIPTIONAL REGULATOR RUTR"/>
    <property type="match status" value="1"/>
</dbReference>
<protein>
    <submittedName>
        <fullName evidence="5">TetR/AcrR family transcriptional regulator</fullName>
    </submittedName>
</protein>
<dbReference type="InterPro" id="IPR050109">
    <property type="entry name" value="HTH-type_TetR-like_transc_reg"/>
</dbReference>
<comment type="caution">
    <text evidence="5">The sequence shown here is derived from an EMBL/GenBank/DDBJ whole genome shotgun (WGS) entry which is preliminary data.</text>
</comment>
<dbReference type="EMBL" id="JAVREN010000005">
    <property type="protein sequence ID" value="MDT0306312.1"/>
    <property type="molecule type" value="Genomic_DNA"/>
</dbReference>
<dbReference type="Proteomes" id="UP001183388">
    <property type="component" value="Unassembled WGS sequence"/>
</dbReference>
<evidence type="ECO:0000256" key="3">
    <source>
        <dbReference type="SAM" id="MobiDB-lite"/>
    </source>
</evidence>
<evidence type="ECO:0000256" key="2">
    <source>
        <dbReference type="PROSITE-ProRule" id="PRU00335"/>
    </source>
</evidence>
<dbReference type="InterPro" id="IPR040611">
    <property type="entry name" value="AlkX_C"/>
</dbReference>
<sequence length="205" mass="21645">MPTARESLLRAARDAVERQPWPVVRMIEVAADAGVSRQTLYNEFGDKAGLGAALTDHHLAAFVREFRRFAAGRPEPPGELPARLTDWIVRSARADRVVRAALTGCSRCAGLPAAARDPGQLIAELWEAAWAVLAARAPGTDARELRSRCETAVRLAVSHLIAPPAPPATPSEPPAPEAVVPAQLVPGSAGPARGALRSRGGPQGR</sequence>
<dbReference type="RefSeq" id="WP_311629241.1">
    <property type="nucleotide sequence ID" value="NZ_JAVREN010000005.1"/>
</dbReference>
<feature type="region of interest" description="Disordered" evidence="3">
    <location>
        <begin position="164"/>
        <end position="205"/>
    </location>
</feature>
<feature type="domain" description="HTH tetR-type" evidence="4">
    <location>
        <begin position="2"/>
        <end position="62"/>
    </location>
</feature>
<feature type="DNA-binding region" description="H-T-H motif" evidence="2">
    <location>
        <begin position="25"/>
        <end position="44"/>
    </location>
</feature>
<dbReference type="SUPFAM" id="SSF46689">
    <property type="entry name" value="Homeodomain-like"/>
    <property type="match status" value="1"/>
</dbReference>
<dbReference type="PROSITE" id="PS50977">
    <property type="entry name" value="HTH_TETR_2"/>
    <property type="match status" value="1"/>
</dbReference>
<name>A0ABU2L474_9ACTN</name>
<evidence type="ECO:0000313" key="5">
    <source>
        <dbReference type="EMBL" id="MDT0306312.1"/>
    </source>
</evidence>
<evidence type="ECO:0000256" key="1">
    <source>
        <dbReference type="ARBA" id="ARBA00023125"/>
    </source>
</evidence>
<keyword evidence="1 2" id="KW-0238">DNA-binding</keyword>
<accession>A0ABU2L474</accession>
<dbReference type="InterPro" id="IPR009057">
    <property type="entry name" value="Homeodomain-like_sf"/>
</dbReference>
<gene>
    <name evidence="5" type="ORF">RM780_04960</name>
</gene>
<dbReference type="Gene3D" id="1.10.357.10">
    <property type="entry name" value="Tetracycline Repressor, domain 2"/>
    <property type="match status" value="1"/>
</dbReference>
<dbReference type="Pfam" id="PF00440">
    <property type="entry name" value="TetR_N"/>
    <property type="match status" value="1"/>
</dbReference>
<organism evidence="5 6">
    <name type="scientific">Streptomyces boetiae</name>
    <dbReference type="NCBI Taxonomy" id="3075541"/>
    <lineage>
        <taxon>Bacteria</taxon>
        <taxon>Bacillati</taxon>
        <taxon>Actinomycetota</taxon>
        <taxon>Actinomycetes</taxon>
        <taxon>Kitasatosporales</taxon>
        <taxon>Streptomycetaceae</taxon>
        <taxon>Streptomyces</taxon>
    </lineage>
</organism>
<evidence type="ECO:0000259" key="4">
    <source>
        <dbReference type="PROSITE" id="PS50977"/>
    </source>
</evidence>
<dbReference type="InterPro" id="IPR001647">
    <property type="entry name" value="HTH_TetR"/>
</dbReference>
<feature type="compositionally biased region" description="Pro residues" evidence="3">
    <location>
        <begin position="164"/>
        <end position="176"/>
    </location>
</feature>
<dbReference type="Pfam" id="PF18556">
    <property type="entry name" value="TetR_C_35"/>
    <property type="match status" value="1"/>
</dbReference>
<reference evidence="6" key="1">
    <citation type="submission" date="2023-07" db="EMBL/GenBank/DDBJ databases">
        <title>30 novel species of actinomycetes from the DSMZ collection.</title>
        <authorList>
            <person name="Nouioui I."/>
        </authorList>
    </citation>
    <scope>NUCLEOTIDE SEQUENCE [LARGE SCALE GENOMIC DNA]</scope>
    <source>
        <strain evidence="6">DSM 44917</strain>
    </source>
</reference>
<proteinExistence type="predicted"/>
<dbReference type="PANTHER" id="PTHR30055:SF146">
    <property type="entry name" value="HTH-TYPE TRANSCRIPTIONAL DUAL REGULATOR CECR"/>
    <property type="match status" value="1"/>
</dbReference>
<keyword evidence="6" id="KW-1185">Reference proteome</keyword>
<evidence type="ECO:0000313" key="6">
    <source>
        <dbReference type="Proteomes" id="UP001183388"/>
    </source>
</evidence>